<reference evidence="13 14" key="1">
    <citation type="submission" date="2023-12" db="EMBL/GenBank/DDBJ databases">
        <title>A high-quality genome assembly for Dillenia turbinata (Dilleniales).</title>
        <authorList>
            <person name="Chanderbali A."/>
        </authorList>
    </citation>
    <scope>NUCLEOTIDE SEQUENCE [LARGE SCALE GENOMIC DNA]</scope>
    <source>
        <strain evidence="13">LSX21</strain>
        <tissue evidence="13">Leaf</tissue>
    </source>
</reference>
<evidence type="ECO:0000256" key="1">
    <source>
        <dbReference type="ARBA" id="ARBA00004477"/>
    </source>
</evidence>
<evidence type="ECO:0000256" key="6">
    <source>
        <dbReference type="ARBA" id="ARBA00022892"/>
    </source>
</evidence>
<evidence type="ECO:0000256" key="9">
    <source>
        <dbReference type="ARBA" id="ARBA00023136"/>
    </source>
</evidence>
<feature type="transmembrane region" description="Helical" evidence="12">
    <location>
        <begin position="155"/>
        <end position="175"/>
    </location>
</feature>
<dbReference type="EMBL" id="JBAMMX010000015">
    <property type="protein sequence ID" value="KAK6926151.1"/>
    <property type="molecule type" value="Genomic_DNA"/>
</dbReference>
<evidence type="ECO:0000313" key="13">
    <source>
        <dbReference type="EMBL" id="KAK6926151.1"/>
    </source>
</evidence>
<evidence type="ECO:0000256" key="2">
    <source>
        <dbReference type="ARBA" id="ARBA00010120"/>
    </source>
</evidence>
<proteinExistence type="inferred from homology"/>
<keyword evidence="4 12" id="KW-0812">Transmembrane</keyword>
<feature type="compositionally biased region" description="Basic and acidic residues" evidence="11">
    <location>
        <begin position="1"/>
        <end position="14"/>
    </location>
</feature>
<evidence type="ECO:0000256" key="3">
    <source>
        <dbReference type="ARBA" id="ARBA00022448"/>
    </source>
</evidence>
<dbReference type="GO" id="GO:0046923">
    <property type="term" value="F:ER retention sequence binding"/>
    <property type="evidence" value="ECO:0007669"/>
    <property type="project" value="InterPro"/>
</dbReference>
<sequence length="210" mass="24206">HITEKSQKEDKEDSINPSSYKSKERSHERLQISWGHDPSPLHDSPPPQNPDHEEFHRRPKNFMSWYLSQVYKILFILQHCDEASFLVTSIGIVWYMRYHKAVKQTQQGSRYLPTLHSNSPVFCVGSFDPPLFRCNGVAIFPQLLLLQRSRNIDNLTGNYISSLVLVVLFTSSTGSTVSSGKIINTDGFPWISGVIQTALYADFFYYYIKR</sequence>
<keyword evidence="8 12" id="KW-1133">Transmembrane helix</keyword>
<organism evidence="13 14">
    <name type="scientific">Dillenia turbinata</name>
    <dbReference type="NCBI Taxonomy" id="194707"/>
    <lineage>
        <taxon>Eukaryota</taxon>
        <taxon>Viridiplantae</taxon>
        <taxon>Streptophyta</taxon>
        <taxon>Embryophyta</taxon>
        <taxon>Tracheophyta</taxon>
        <taxon>Spermatophyta</taxon>
        <taxon>Magnoliopsida</taxon>
        <taxon>eudicotyledons</taxon>
        <taxon>Gunneridae</taxon>
        <taxon>Pentapetalae</taxon>
        <taxon>Dilleniales</taxon>
        <taxon>Dilleniaceae</taxon>
        <taxon>Dillenia</taxon>
    </lineage>
</organism>
<keyword evidence="7" id="KW-0653">Protein transport</keyword>
<comment type="subcellular location">
    <subcellularLocation>
        <location evidence="1">Endoplasmic reticulum membrane</location>
        <topology evidence="1">Multi-pass membrane protein</topology>
    </subcellularLocation>
</comment>
<keyword evidence="9 12" id="KW-0472">Membrane</keyword>
<keyword evidence="10" id="KW-0675">Receptor</keyword>
<dbReference type="GO" id="GO:0005789">
    <property type="term" value="C:endoplasmic reticulum membrane"/>
    <property type="evidence" value="ECO:0007669"/>
    <property type="project" value="UniProtKB-SubCell"/>
</dbReference>
<feature type="compositionally biased region" description="Basic and acidic residues" evidence="11">
    <location>
        <begin position="21"/>
        <end position="30"/>
    </location>
</feature>
<dbReference type="GO" id="GO:0015031">
    <property type="term" value="P:protein transport"/>
    <property type="evidence" value="ECO:0007669"/>
    <property type="project" value="UniProtKB-KW"/>
</dbReference>
<dbReference type="Proteomes" id="UP001370490">
    <property type="component" value="Unassembled WGS sequence"/>
</dbReference>
<evidence type="ECO:0000256" key="5">
    <source>
        <dbReference type="ARBA" id="ARBA00022824"/>
    </source>
</evidence>
<feature type="transmembrane region" description="Helical" evidence="12">
    <location>
        <begin position="187"/>
        <end position="208"/>
    </location>
</feature>
<dbReference type="AlphaFoldDB" id="A0AAN8V9T6"/>
<keyword evidence="5" id="KW-0256">Endoplasmic reticulum</keyword>
<evidence type="ECO:0000256" key="12">
    <source>
        <dbReference type="SAM" id="Phobius"/>
    </source>
</evidence>
<keyword evidence="6" id="KW-0931">ER-Golgi transport</keyword>
<gene>
    <name evidence="13" type="ORF">RJ641_007870</name>
</gene>
<keyword evidence="14" id="KW-1185">Reference proteome</keyword>
<feature type="region of interest" description="Disordered" evidence="11">
    <location>
        <begin position="1"/>
        <end position="55"/>
    </location>
</feature>
<dbReference type="InterPro" id="IPR000133">
    <property type="entry name" value="ER_ret_rcpt"/>
</dbReference>
<evidence type="ECO:0000256" key="11">
    <source>
        <dbReference type="SAM" id="MobiDB-lite"/>
    </source>
</evidence>
<evidence type="ECO:0000256" key="10">
    <source>
        <dbReference type="ARBA" id="ARBA00023170"/>
    </source>
</evidence>
<name>A0AAN8V9T6_9MAGN</name>
<evidence type="ECO:0000256" key="7">
    <source>
        <dbReference type="ARBA" id="ARBA00022927"/>
    </source>
</evidence>
<evidence type="ECO:0000313" key="14">
    <source>
        <dbReference type="Proteomes" id="UP001370490"/>
    </source>
</evidence>
<protein>
    <submittedName>
        <fullName evidence="13">Uncharacterized protein</fullName>
    </submittedName>
</protein>
<comment type="caution">
    <text evidence="13">The sequence shown here is derived from an EMBL/GenBank/DDBJ whole genome shotgun (WGS) entry which is preliminary data.</text>
</comment>
<keyword evidence="3" id="KW-0813">Transport</keyword>
<feature type="non-terminal residue" evidence="13">
    <location>
        <position position="1"/>
    </location>
</feature>
<comment type="similarity">
    <text evidence="2">Belongs to the ERD2 family.</text>
</comment>
<accession>A0AAN8V9T6</accession>
<dbReference type="GO" id="GO:0006621">
    <property type="term" value="P:protein retention in ER lumen"/>
    <property type="evidence" value="ECO:0007669"/>
    <property type="project" value="InterPro"/>
</dbReference>
<dbReference type="GO" id="GO:0016192">
    <property type="term" value="P:vesicle-mediated transport"/>
    <property type="evidence" value="ECO:0007669"/>
    <property type="project" value="UniProtKB-KW"/>
</dbReference>
<dbReference type="PANTHER" id="PTHR10585">
    <property type="entry name" value="ER LUMEN PROTEIN RETAINING RECEPTOR"/>
    <property type="match status" value="1"/>
</dbReference>
<evidence type="ECO:0000256" key="8">
    <source>
        <dbReference type="ARBA" id="ARBA00022989"/>
    </source>
</evidence>
<evidence type="ECO:0000256" key="4">
    <source>
        <dbReference type="ARBA" id="ARBA00022692"/>
    </source>
</evidence>